<evidence type="ECO:0000313" key="2">
    <source>
        <dbReference type="Proteomes" id="UP000593572"/>
    </source>
</evidence>
<protein>
    <recommendedName>
        <fullName evidence="3">Reverse transcriptase zinc-binding domain-containing protein</fullName>
    </recommendedName>
</protein>
<dbReference type="AlphaFoldDB" id="A0A7J8NI32"/>
<dbReference type="PANTHER" id="PTHR46890">
    <property type="entry name" value="NON-LTR RETROLELEMENT REVERSE TRANSCRIPTASE-LIKE PROTEIN-RELATED"/>
    <property type="match status" value="1"/>
</dbReference>
<gene>
    <name evidence="1" type="ORF">Golob_025388</name>
</gene>
<evidence type="ECO:0000313" key="1">
    <source>
        <dbReference type="EMBL" id="MBA0576566.1"/>
    </source>
</evidence>
<comment type="caution">
    <text evidence="1">The sequence shown here is derived from an EMBL/GenBank/DDBJ whole genome shotgun (WGS) entry which is preliminary data.</text>
</comment>
<name>A0A7J8NI32_9ROSI</name>
<keyword evidence="2" id="KW-1185">Reference proteome</keyword>
<dbReference type="InterPro" id="IPR052343">
    <property type="entry name" value="Retrotransposon-Effector_Assoc"/>
</dbReference>
<dbReference type="Proteomes" id="UP000593572">
    <property type="component" value="Unassembled WGS sequence"/>
</dbReference>
<dbReference type="EMBL" id="JABEZX010350232">
    <property type="protein sequence ID" value="MBA0576566.1"/>
    <property type="molecule type" value="Genomic_DNA"/>
</dbReference>
<proteinExistence type="predicted"/>
<reference evidence="1 2" key="1">
    <citation type="journal article" date="2019" name="Genome Biol. Evol.">
        <title>Insights into the evolution of the New World diploid cottons (Gossypium, subgenus Houzingenia) based on genome sequencing.</title>
        <authorList>
            <person name="Grover C.E."/>
            <person name="Arick M.A. 2nd"/>
            <person name="Thrash A."/>
            <person name="Conover J.L."/>
            <person name="Sanders W.S."/>
            <person name="Peterson D.G."/>
            <person name="Frelichowski J.E."/>
            <person name="Scheffler J.A."/>
            <person name="Scheffler B.E."/>
            <person name="Wendel J.F."/>
        </authorList>
    </citation>
    <scope>NUCLEOTIDE SEQUENCE [LARGE SCALE GENOMIC DNA]</scope>
    <source>
        <strain evidence="1">157</strain>
        <tissue evidence="1">Leaf</tissue>
    </source>
</reference>
<organism evidence="1 2">
    <name type="scientific">Gossypium lobatum</name>
    <dbReference type="NCBI Taxonomy" id="34289"/>
    <lineage>
        <taxon>Eukaryota</taxon>
        <taxon>Viridiplantae</taxon>
        <taxon>Streptophyta</taxon>
        <taxon>Embryophyta</taxon>
        <taxon>Tracheophyta</taxon>
        <taxon>Spermatophyta</taxon>
        <taxon>Magnoliopsida</taxon>
        <taxon>eudicotyledons</taxon>
        <taxon>Gunneridae</taxon>
        <taxon>Pentapetalae</taxon>
        <taxon>rosids</taxon>
        <taxon>malvids</taxon>
        <taxon>Malvales</taxon>
        <taxon>Malvaceae</taxon>
        <taxon>Malvoideae</taxon>
        <taxon>Gossypium</taxon>
    </lineage>
</organism>
<accession>A0A7J8NI32</accession>
<sequence>MSPLKASSEDDLGVVFYQHFWHILGDKVAGYCIGLLNGVFPINLINHTHIVLIPKVKSPCGMMNFHPISLCNVLYKIASKALVNRFQEVLRFCIDEAAYEIFHSMKNRRFLEVIENGFLSQLGGIDYAGDHLSPYLFLVCGEGLLTLLRLAESNGAIKGARVVRGASRVIHLLFMDDNLIFGDVTAMGASNVLKEKYLGLPCMVGRNKKWTFASLRDKIQSRISSWSTSLLSMVGREKAADKRGIYWCTWPFLSNLKDDGGMWVKTLIFGRAVGCQGLYLEEFELLDQLWTQSSFKIFLYYLFLKRIVSCGAVNVRVSTLFVVVFAYYSNNRLLYHLGMKFPSKFGQLATRSCLYNRRVANKSSCLRCNVDHEMVNHVLRFCAKARDVWVMMGYPLHVVSAQMDFHEWLSWILKMHHTTKQNEICVTLRAIWFAWNHMVHKGTNQSVGVVKINVDAGFRLNQKTTAVGVVIRDENRELFRLIAKSFTLFFRSLQQKQLR</sequence>
<evidence type="ECO:0008006" key="3">
    <source>
        <dbReference type="Google" id="ProtNLM"/>
    </source>
</evidence>
<dbReference type="PANTHER" id="PTHR46890:SF48">
    <property type="entry name" value="RNA-DIRECTED DNA POLYMERASE"/>
    <property type="match status" value="1"/>
</dbReference>